<name>A0A502DKQ8_9MYCO</name>
<accession>A0A502DKQ8</accession>
<evidence type="ECO:0000259" key="4">
    <source>
        <dbReference type="Pfam" id="PF13193"/>
    </source>
</evidence>
<feature type="domain" description="AMP-binding enzyme C-terminal" evidence="4">
    <location>
        <begin position="314"/>
        <end position="389"/>
    </location>
</feature>
<dbReference type="InterPro" id="IPR000873">
    <property type="entry name" value="AMP-dep_synth/lig_dom"/>
</dbReference>
<dbReference type="NCBIfam" id="NF005877">
    <property type="entry name" value="PRK07824.1"/>
    <property type="match status" value="1"/>
</dbReference>
<evidence type="ECO:0000256" key="2">
    <source>
        <dbReference type="ARBA" id="ARBA00022598"/>
    </source>
</evidence>
<dbReference type="AlphaFoldDB" id="A0A502DKQ8"/>
<evidence type="ECO:0000256" key="1">
    <source>
        <dbReference type="ARBA" id="ARBA00006432"/>
    </source>
</evidence>
<dbReference type="InterPro" id="IPR025110">
    <property type="entry name" value="AMP-bd_C"/>
</dbReference>
<dbReference type="GO" id="GO:0008756">
    <property type="term" value="F:o-succinylbenzoate-CoA ligase activity"/>
    <property type="evidence" value="ECO:0007669"/>
    <property type="project" value="UniProtKB-EC"/>
</dbReference>
<comment type="caution">
    <text evidence="5">The sequence shown here is derived from an EMBL/GenBank/DDBJ whole genome shotgun (WGS) entry which is preliminary data.</text>
</comment>
<dbReference type="Pfam" id="PF00501">
    <property type="entry name" value="AMP-binding"/>
    <property type="match status" value="1"/>
</dbReference>
<reference evidence="5 6" key="1">
    <citation type="journal article" date="2019" name="Environ. Microbiol.">
        <title>Species interactions and distinct microbial communities in high Arctic permafrost affected cryosols are associated with the CH4 and CO2 gas fluxes.</title>
        <authorList>
            <person name="Altshuler I."/>
            <person name="Hamel J."/>
            <person name="Turney S."/>
            <person name="Magnuson E."/>
            <person name="Levesque R."/>
            <person name="Greer C."/>
            <person name="Whyte L.G."/>
        </authorList>
    </citation>
    <scope>NUCLEOTIDE SEQUENCE [LARGE SCALE GENOMIC DNA]</scope>
    <source>
        <strain evidence="5 6">S5.20</strain>
    </source>
</reference>
<proteinExistence type="inferred from homology"/>
<sequence length="403" mass="41233">MAARRPARGRRVGHGRRRGVRIAPLRAVVIPPIPSTEPLLALLEGVLDGRESAILPVPSDVRSAELLTSSLGIGEDIDDDVAVVVSTSGTTGVPKGAMLTARALIASASATHDRLSGPGTWLLALSAHHVAGLQVLVRSILAGTVPVAVNPSFELDELPAAIAELGSGPRYASLVAVQLAKALGDPAATAALAELDAVMIGGGPLPATIGEAASAAGIRVVRTYGMSETAGGCVYDGVPLDGVKVRLDDGRVVLGGETLAKGYRNPTVPDPFSESGWFRTDDVGAVDDSGVLRILGRIDDAIGTGGLTVLPQVVEAALATHPAIADCAVFGVTDGRLGQRVTAAVVLTAGAEAPTVADLRTHVARTLDSTAAPREVHVVTELPRRGIGKLDRKELADRFDTGA</sequence>
<dbReference type="SUPFAM" id="SSF56801">
    <property type="entry name" value="Acetyl-CoA synthetase-like"/>
    <property type="match status" value="1"/>
</dbReference>
<protein>
    <submittedName>
        <fullName evidence="5">O-succinylbenzoate--CoA ligase</fullName>
        <ecNumber evidence="5">6.2.1.26</ecNumber>
    </submittedName>
</protein>
<evidence type="ECO:0000313" key="6">
    <source>
        <dbReference type="Proteomes" id="UP000320095"/>
    </source>
</evidence>
<dbReference type="Pfam" id="PF13193">
    <property type="entry name" value="AMP-binding_C"/>
    <property type="match status" value="1"/>
</dbReference>
<dbReference type="InterPro" id="IPR045851">
    <property type="entry name" value="AMP-bd_C_sf"/>
</dbReference>
<dbReference type="GO" id="GO:0006631">
    <property type="term" value="P:fatty acid metabolic process"/>
    <property type="evidence" value="ECO:0007669"/>
    <property type="project" value="TreeGrafter"/>
</dbReference>
<dbReference type="InterPro" id="IPR042099">
    <property type="entry name" value="ANL_N_sf"/>
</dbReference>
<keyword evidence="6" id="KW-1185">Reference proteome</keyword>
<gene>
    <name evidence="5" type="ORF">EAH80_29880</name>
</gene>
<dbReference type="EC" id="6.2.1.26" evidence="5"/>
<dbReference type="PANTHER" id="PTHR43201:SF5">
    <property type="entry name" value="MEDIUM-CHAIN ACYL-COA LIGASE ACSF2, MITOCHONDRIAL"/>
    <property type="match status" value="1"/>
</dbReference>
<dbReference type="Gene3D" id="3.40.50.12780">
    <property type="entry name" value="N-terminal domain of ligase-like"/>
    <property type="match status" value="1"/>
</dbReference>
<evidence type="ECO:0000313" key="5">
    <source>
        <dbReference type="EMBL" id="TPG25624.1"/>
    </source>
</evidence>
<keyword evidence="2 5" id="KW-0436">Ligase</keyword>
<dbReference type="Proteomes" id="UP000320095">
    <property type="component" value="Unassembled WGS sequence"/>
</dbReference>
<dbReference type="GO" id="GO:0031956">
    <property type="term" value="F:medium-chain fatty acid-CoA ligase activity"/>
    <property type="evidence" value="ECO:0007669"/>
    <property type="project" value="TreeGrafter"/>
</dbReference>
<dbReference type="EMBL" id="RCZG01000025">
    <property type="protein sequence ID" value="TPG25624.1"/>
    <property type="molecule type" value="Genomic_DNA"/>
</dbReference>
<dbReference type="OrthoDB" id="9803968at2"/>
<organism evidence="5 6">
    <name type="scientific">Mycolicibacterium hodleri</name>
    <dbReference type="NCBI Taxonomy" id="49897"/>
    <lineage>
        <taxon>Bacteria</taxon>
        <taxon>Bacillati</taxon>
        <taxon>Actinomycetota</taxon>
        <taxon>Actinomycetes</taxon>
        <taxon>Mycobacteriales</taxon>
        <taxon>Mycobacteriaceae</taxon>
        <taxon>Mycolicibacterium</taxon>
    </lineage>
</organism>
<evidence type="ECO:0000259" key="3">
    <source>
        <dbReference type="Pfam" id="PF00501"/>
    </source>
</evidence>
<dbReference type="Gene3D" id="3.30.300.30">
    <property type="match status" value="1"/>
</dbReference>
<feature type="domain" description="AMP-dependent synthetase/ligase" evidence="3">
    <location>
        <begin position="78"/>
        <end position="240"/>
    </location>
</feature>
<comment type="similarity">
    <text evidence="1">Belongs to the ATP-dependent AMP-binding enzyme family.</text>
</comment>
<dbReference type="PANTHER" id="PTHR43201">
    <property type="entry name" value="ACYL-COA SYNTHETASE"/>
    <property type="match status" value="1"/>
</dbReference>